<evidence type="ECO:0000256" key="1">
    <source>
        <dbReference type="SAM" id="MobiDB-lite"/>
    </source>
</evidence>
<sequence length="200" mass="22831">MDPAPPTSTDPDTGEIEDFRQEMTCNIREAWKNAKEHADKAREQFKNSYETTVRPSDIKVGDRVLMKNYFSKKNLSRKLVLPWVGQYRVLEINRPEAVIQDITSPHKTRRVHLDHVKKYHGVTGPAATTAAEEETLDAQPEQDSTQQPDTQPAAGHVPETEDRSKSPEEAEHFGRPVTEAEVAPRYDFRASRKPPQRFLD</sequence>
<reference evidence="2" key="2">
    <citation type="submission" date="2022-06" db="UniProtKB">
        <authorList>
            <consortium name="EnsemblMetazoa"/>
        </authorList>
    </citation>
    <scope>IDENTIFICATION</scope>
    <source>
        <strain evidence="2">DF5081</strain>
    </source>
</reference>
<reference evidence="3" key="1">
    <citation type="submission" date="2010-08" db="EMBL/GenBank/DDBJ databases">
        <authorList>
            <consortium name="Caenorhabditis japonica Sequencing Consortium"/>
            <person name="Wilson R.K."/>
        </authorList>
    </citation>
    <scope>NUCLEOTIDE SEQUENCE [LARGE SCALE GENOMIC DNA]</scope>
    <source>
        <strain evidence="3">DF5081</strain>
    </source>
</reference>
<dbReference type="AlphaFoldDB" id="A0A8R1EGK9"/>
<evidence type="ECO:0000313" key="2">
    <source>
        <dbReference type="EnsemblMetazoa" id="CJA33661.1"/>
    </source>
</evidence>
<dbReference type="Proteomes" id="UP000005237">
    <property type="component" value="Unassembled WGS sequence"/>
</dbReference>
<name>A0A8R1EGK9_CAEJA</name>
<feature type="compositionally biased region" description="Polar residues" evidence="1">
    <location>
        <begin position="141"/>
        <end position="150"/>
    </location>
</feature>
<keyword evidence="3" id="KW-1185">Reference proteome</keyword>
<organism evidence="2 3">
    <name type="scientific">Caenorhabditis japonica</name>
    <dbReference type="NCBI Taxonomy" id="281687"/>
    <lineage>
        <taxon>Eukaryota</taxon>
        <taxon>Metazoa</taxon>
        <taxon>Ecdysozoa</taxon>
        <taxon>Nematoda</taxon>
        <taxon>Chromadorea</taxon>
        <taxon>Rhabditida</taxon>
        <taxon>Rhabditina</taxon>
        <taxon>Rhabditomorpha</taxon>
        <taxon>Rhabditoidea</taxon>
        <taxon>Rhabditidae</taxon>
        <taxon>Peloderinae</taxon>
        <taxon>Caenorhabditis</taxon>
    </lineage>
</organism>
<protein>
    <recommendedName>
        <fullName evidence="4">Integrase catalytic domain-containing protein</fullName>
    </recommendedName>
</protein>
<evidence type="ECO:0000313" key="3">
    <source>
        <dbReference type="Proteomes" id="UP000005237"/>
    </source>
</evidence>
<feature type="compositionally biased region" description="Basic residues" evidence="1">
    <location>
        <begin position="191"/>
        <end position="200"/>
    </location>
</feature>
<dbReference type="EnsemblMetazoa" id="CJA33661.1">
    <property type="protein sequence ID" value="CJA33661.1"/>
    <property type="gene ID" value="WBGene00209508"/>
</dbReference>
<feature type="compositionally biased region" description="Basic and acidic residues" evidence="1">
    <location>
        <begin position="158"/>
        <end position="174"/>
    </location>
</feature>
<evidence type="ECO:0008006" key="4">
    <source>
        <dbReference type="Google" id="ProtNLM"/>
    </source>
</evidence>
<proteinExistence type="predicted"/>
<feature type="region of interest" description="Disordered" evidence="1">
    <location>
        <begin position="115"/>
        <end position="200"/>
    </location>
</feature>
<accession>A0A8R1EGK9</accession>